<evidence type="ECO:0000313" key="1">
    <source>
        <dbReference type="EMBL" id="APW38354.1"/>
    </source>
</evidence>
<evidence type="ECO:0000313" key="2">
    <source>
        <dbReference type="Proteomes" id="UP000186609"/>
    </source>
</evidence>
<dbReference type="Gene3D" id="3.40.1080.10">
    <property type="entry name" value="Glutaconate Coenzyme A-transferase"/>
    <property type="match status" value="2"/>
</dbReference>
<dbReference type="AlphaFoldDB" id="A0A1P8JX68"/>
<sequence>MHTPLSQPTRLGTGRSKIVSAQEAVRLIHDGDTVATGGFVGIGFAEEIAIALEALHLAHVAAPGQAPRAPRDLTLVYAAGQGDGQNKGLNRLGHAGLLKRVIGGHWGLVPKLQQLAMDGQIEAYNLPQGVISHLYRDIAAHRPGHLSRVGLGTFVDPRFGGGKLNSRTVDELVELTTLGGEEALFYKAFPIHVAILRGTTADTAGNITMEKEALTLDGLSMAMAARNAGGIVIVQVERIAEAHSLNPREVKIPGVLVDCVVLARPENHWQTYAEPYSAAFSGSLRVPAGQAEVLALGARKIIARRAALELRANSVVNLGIGMPEGIASVAAEEKITDLITLTAEPGVVGGVPAGGLNFGAAINTDAVIDQGYQFDFYDGGGLDIAFLGLAQADREGNLNVSQFGPKLAGAGGFINISQNAKKVVFVGTFTAGRLQLQVHDGLLRIVQDGTARKFVEAVDHRTFSGAHAAARGQPVLFVTERCVFGLTPRGLALLEIAPGVQLGRDILAQMDFTPIMEQPPRLMDARIFADAPMGLRDTLLAVPLAQRFTLDAAQRRLFINFEGLEVRSLDDVAAIGAEVEARVQALGQRVFAIVNYDNFQIRPEVIDAYSRMVEGLQARCYSGVSRYTTNGFLRMLLGHALAERQLAPALFESRAQAQSHAASMAGVQQG</sequence>
<dbReference type="KEGG" id="rhy:RD110_15095"/>
<reference evidence="1 2" key="1">
    <citation type="submission" date="2017-01" db="EMBL/GenBank/DDBJ databases">
        <authorList>
            <person name="Mah S.A."/>
            <person name="Swanson W.J."/>
            <person name="Moy G.W."/>
            <person name="Vacquier V.D."/>
        </authorList>
    </citation>
    <scope>NUCLEOTIDE SEQUENCE [LARGE SCALE GENOMIC DNA]</scope>
    <source>
        <strain evidence="1 2">DCY110</strain>
    </source>
</reference>
<dbReference type="PANTHER" id="PTHR43293:SF1">
    <property type="entry name" value="ACETATE COA-TRANSFERASE YDIF"/>
    <property type="match status" value="1"/>
</dbReference>
<keyword evidence="2" id="KW-1185">Reference proteome</keyword>
<dbReference type="STRING" id="1842727.RD110_15095"/>
<dbReference type="EMBL" id="CP019236">
    <property type="protein sequence ID" value="APW38354.1"/>
    <property type="molecule type" value="Genomic_DNA"/>
</dbReference>
<dbReference type="InterPro" id="IPR037171">
    <property type="entry name" value="NagB/RpiA_transferase-like"/>
</dbReference>
<dbReference type="OrthoDB" id="9805230at2"/>
<organism evidence="1 2">
    <name type="scientific">Rhodoferax koreensis</name>
    <dbReference type="NCBI Taxonomy" id="1842727"/>
    <lineage>
        <taxon>Bacteria</taxon>
        <taxon>Pseudomonadati</taxon>
        <taxon>Pseudomonadota</taxon>
        <taxon>Betaproteobacteria</taxon>
        <taxon>Burkholderiales</taxon>
        <taxon>Comamonadaceae</taxon>
        <taxon>Rhodoferax</taxon>
    </lineage>
</organism>
<keyword evidence="1" id="KW-0808">Transferase</keyword>
<dbReference type="PANTHER" id="PTHR43293">
    <property type="entry name" value="ACETATE COA-TRANSFERASE YDIF"/>
    <property type="match status" value="1"/>
</dbReference>
<accession>A0A1P8JX68</accession>
<dbReference type="Pfam" id="PF01144">
    <property type="entry name" value="CoA_trans"/>
    <property type="match status" value="1"/>
</dbReference>
<protein>
    <submittedName>
        <fullName evidence="1">Acyl CoA:acetate/3-ketoacid CoA transferase</fullName>
    </submittedName>
</protein>
<name>A0A1P8JX68_9BURK</name>
<dbReference type="GO" id="GO:0008410">
    <property type="term" value="F:CoA-transferase activity"/>
    <property type="evidence" value="ECO:0007669"/>
    <property type="project" value="InterPro"/>
</dbReference>
<dbReference type="Proteomes" id="UP000186609">
    <property type="component" value="Chromosome"/>
</dbReference>
<dbReference type="SMART" id="SM00882">
    <property type="entry name" value="CoA_trans"/>
    <property type="match status" value="1"/>
</dbReference>
<dbReference type="RefSeq" id="WP_076200233.1">
    <property type="nucleotide sequence ID" value="NZ_CP019236.1"/>
</dbReference>
<dbReference type="SUPFAM" id="SSF100950">
    <property type="entry name" value="NagB/RpiA/CoA transferase-like"/>
    <property type="match status" value="2"/>
</dbReference>
<gene>
    <name evidence="1" type="ORF">RD110_15095</name>
</gene>
<dbReference type="InterPro" id="IPR004165">
    <property type="entry name" value="CoA_trans_fam_I"/>
</dbReference>
<proteinExistence type="predicted"/>